<evidence type="ECO:0000313" key="3">
    <source>
        <dbReference type="Proteomes" id="UP001205998"/>
    </source>
</evidence>
<evidence type="ECO:0000313" key="2">
    <source>
        <dbReference type="EMBL" id="KAI5627818.1"/>
    </source>
</evidence>
<comment type="caution">
    <text evidence="2">The sequence shown here is derived from an EMBL/GenBank/DDBJ whole genome shotgun (WGS) entry which is preliminary data.</text>
</comment>
<gene>
    <name evidence="2" type="ORF">C0J50_10643</name>
</gene>
<dbReference type="Proteomes" id="UP001205998">
    <property type="component" value="Unassembled WGS sequence"/>
</dbReference>
<evidence type="ECO:0000259" key="1">
    <source>
        <dbReference type="Pfam" id="PF25817"/>
    </source>
</evidence>
<dbReference type="Pfam" id="PF25817">
    <property type="entry name" value="ICE1_C"/>
    <property type="match status" value="1"/>
</dbReference>
<keyword evidence="3" id="KW-1185">Reference proteome</keyword>
<proteinExistence type="predicted"/>
<organism evidence="2 3">
    <name type="scientific">Silurus asotus</name>
    <name type="common">Amur catfish</name>
    <name type="synonym">Parasilurus asotus</name>
    <dbReference type="NCBI Taxonomy" id="30991"/>
    <lineage>
        <taxon>Eukaryota</taxon>
        <taxon>Metazoa</taxon>
        <taxon>Chordata</taxon>
        <taxon>Craniata</taxon>
        <taxon>Vertebrata</taxon>
        <taxon>Euteleostomi</taxon>
        <taxon>Actinopterygii</taxon>
        <taxon>Neopterygii</taxon>
        <taxon>Teleostei</taxon>
        <taxon>Ostariophysi</taxon>
        <taxon>Siluriformes</taxon>
        <taxon>Siluridae</taxon>
        <taxon>Silurus</taxon>
    </lineage>
</organism>
<name>A0AAD5B3J9_SILAS</name>
<sequence>MDLWLILNTWLRKTRSGQTPFRGICLGAVFRLLGRLGKQGLKENMLVENLAKNMIEFGNQNLSKVLYKPHQGKSIFLYAGMSWEVQLSVIYAIHDLAASNPEEALKALISWQQKITKPVPPAVTMCLKKIGFLCHQIRPKI</sequence>
<dbReference type="EMBL" id="MU548703">
    <property type="protein sequence ID" value="KAI5627818.1"/>
    <property type="molecule type" value="Genomic_DNA"/>
</dbReference>
<accession>A0AAD5B3J9</accession>
<dbReference type="InterPro" id="IPR057881">
    <property type="entry name" value="ICE1_C"/>
</dbReference>
<feature type="domain" description="Little elongation complex subunit 1 C-terminal" evidence="1">
    <location>
        <begin position="2"/>
        <end position="130"/>
    </location>
</feature>
<protein>
    <submittedName>
        <fullName evidence="2">Little elongation complex subunit 1</fullName>
    </submittedName>
</protein>
<reference evidence="2" key="1">
    <citation type="submission" date="2018-07" db="EMBL/GenBank/DDBJ databases">
        <title>Comparative genomics of catfishes provides insights into carnivory and benthic adaptation.</title>
        <authorList>
            <person name="Zhang Y."/>
            <person name="Wang D."/>
            <person name="Peng Z."/>
            <person name="Zheng S."/>
            <person name="Shao F."/>
            <person name="Tao W."/>
        </authorList>
    </citation>
    <scope>NUCLEOTIDE SEQUENCE</scope>
    <source>
        <strain evidence="2">Chongqing</strain>
    </source>
</reference>
<dbReference type="AlphaFoldDB" id="A0AAD5B3J9"/>